<dbReference type="EMBL" id="DPXL01000170">
    <property type="protein sequence ID" value="HCM32328.1"/>
    <property type="molecule type" value="Genomic_DNA"/>
</dbReference>
<dbReference type="NCBIfam" id="TIGR00369">
    <property type="entry name" value="unchar_dom_1"/>
    <property type="match status" value="1"/>
</dbReference>
<dbReference type="RefSeq" id="WP_284908124.1">
    <property type="nucleotide sequence ID" value="NZ_JASPBZ010000001.1"/>
</dbReference>
<feature type="domain" description="Thioesterase" evidence="3">
    <location>
        <begin position="54"/>
        <end position="130"/>
    </location>
</feature>
<comment type="similarity">
    <text evidence="1">Belongs to the thioesterase PaaI family.</text>
</comment>
<evidence type="ECO:0000256" key="2">
    <source>
        <dbReference type="ARBA" id="ARBA00022801"/>
    </source>
</evidence>
<dbReference type="PANTHER" id="PTHR21660:SF1">
    <property type="entry name" value="ACYL-COENZYME A THIOESTERASE 13"/>
    <property type="match status" value="1"/>
</dbReference>
<dbReference type="GO" id="GO:0047617">
    <property type="term" value="F:fatty acyl-CoA hydrolase activity"/>
    <property type="evidence" value="ECO:0007669"/>
    <property type="project" value="InterPro"/>
</dbReference>
<dbReference type="InterPro" id="IPR006683">
    <property type="entry name" value="Thioestr_dom"/>
</dbReference>
<keyword evidence="2" id="KW-0378">Hydrolase</keyword>
<dbReference type="CDD" id="cd03443">
    <property type="entry name" value="PaaI_thioesterase"/>
    <property type="match status" value="1"/>
</dbReference>
<comment type="caution">
    <text evidence="4">The sequence shown here is derived from an EMBL/GenBank/DDBJ whole genome shotgun (WGS) entry which is preliminary data.</text>
</comment>
<sequence>MEFKNGFEFLIAIKDGKIQSPAAMAQTIPMRIIDVQPGHIKYAVTPDERHLNLQGLIHGGFCATVLDTATGGAVHTTVENGVSFATLDLNVKMIRPLQKYKTYIAIGDVINTGRNILTSEARIVDESDKVYAFGSATLMITNRS</sequence>
<evidence type="ECO:0000313" key="4">
    <source>
        <dbReference type="EMBL" id="HCM32328.1"/>
    </source>
</evidence>
<gene>
    <name evidence="4" type="ORF">DIC32_13515</name>
</gene>
<dbReference type="InterPro" id="IPR029069">
    <property type="entry name" value="HotDog_dom_sf"/>
</dbReference>
<evidence type="ECO:0000259" key="3">
    <source>
        <dbReference type="Pfam" id="PF03061"/>
    </source>
</evidence>
<reference evidence="4 5" key="1">
    <citation type="journal article" date="2018" name="Nat. Biotechnol.">
        <title>A standardized bacterial taxonomy based on genome phylogeny substantially revises the tree of life.</title>
        <authorList>
            <person name="Parks D.H."/>
            <person name="Chuvochina M."/>
            <person name="Waite D.W."/>
            <person name="Rinke C."/>
            <person name="Skarshewski A."/>
            <person name="Chaumeil P.A."/>
            <person name="Hugenholtz P."/>
        </authorList>
    </citation>
    <scope>NUCLEOTIDE SEQUENCE [LARGE SCALE GENOMIC DNA]</scope>
    <source>
        <strain evidence="4">UBA10045</strain>
    </source>
</reference>
<proteinExistence type="inferred from homology"/>
<dbReference type="Gene3D" id="3.10.129.10">
    <property type="entry name" value="Hotdog Thioesterase"/>
    <property type="match status" value="1"/>
</dbReference>
<organism evidence="4 5">
    <name type="scientific">Acinetobacter radioresistens</name>
    <dbReference type="NCBI Taxonomy" id="40216"/>
    <lineage>
        <taxon>Bacteria</taxon>
        <taxon>Pseudomonadati</taxon>
        <taxon>Pseudomonadota</taxon>
        <taxon>Gammaproteobacteria</taxon>
        <taxon>Moraxellales</taxon>
        <taxon>Moraxellaceae</taxon>
        <taxon>Acinetobacter</taxon>
    </lineage>
</organism>
<evidence type="ECO:0000313" key="5">
    <source>
        <dbReference type="Proteomes" id="UP000262257"/>
    </source>
</evidence>
<dbReference type="Pfam" id="PF03061">
    <property type="entry name" value="4HBT"/>
    <property type="match status" value="1"/>
</dbReference>
<evidence type="ECO:0000256" key="1">
    <source>
        <dbReference type="ARBA" id="ARBA00008324"/>
    </source>
</evidence>
<dbReference type="SUPFAM" id="SSF54637">
    <property type="entry name" value="Thioesterase/thiol ester dehydrase-isomerase"/>
    <property type="match status" value="1"/>
</dbReference>
<dbReference type="PANTHER" id="PTHR21660">
    <property type="entry name" value="THIOESTERASE SUPERFAMILY MEMBER-RELATED"/>
    <property type="match status" value="1"/>
</dbReference>
<dbReference type="AlphaFoldDB" id="A0A3D3G4F6"/>
<name>A0A3D3G4F6_ACIRA</name>
<protein>
    <submittedName>
        <fullName evidence="4">Phenylacetic acid degradation protein</fullName>
    </submittedName>
</protein>
<dbReference type="Proteomes" id="UP000262257">
    <property type="component" value="Unassembled WGS sequence"/>
</dbReference>
<dbReference type="InterPro" id="IPR039298">
    <property type="entry name" value="ACOT13"/>
</dbReference>
<dbReference type="InterPro" id="IPR003736">
    <property type="entry name" value="PAAI_dom"/>
</dbReference>
<accession>A0A3D3G4F6</accession>